<sequence>MQKISVEQTKKKVFDWTDQELSCAVEAYLHALRDELTATPYRLKDVITTLQETSLPNRSWRSVELRLQNISSVLYDLKYPLIPNCVPARNVGSGVKPRIIALLYGRGLLSFEVYVKTADRDVLEMRVSSLRKRNDLNFPMGSPAPESANKNVKTYVRDPAVKAWVLMISKGICEGCEAQAHFAGRDGLPYLEVHHVLPLSKRGSDKVTNAVALCPNCHMRCHHSIDRDEFKIHLYQSIRRLILEVPEPVVEKTDEFVDFD</sequence>
<reference evidence="2 3" key="1">
    <citation type="submission" date="2017-10" db="EMBL/GenBank/DDBJ databases">
        <title>Massilia psychrophilum sp. nov., a novel purple-pigmented bacterium isolated from Tianshan glacier, Xinjiang Municipality, China.</title>
        <authorList>
            <person name="Wang H."/>
        </authorList>
    </citation>
    <scope>NUCLEOTIDE SEQUENCE [LARGE SCALE GENOMIC DNA]</scope>
    <source>
        <strain evidence="2 3">JCM 30074</strain>
    </source>
</reference>
<dbReference type="GO" id="GO:0003676">
    <property type="term" value="F:nucleic acid binding"/>
    <property type="evidence" value="ECO:0007669"/>
    <property type="project" value="InterPro"/>
</dbReference>
<accession>A0A2G8TKR2</accession>
<evidence type="ECO:0000313" key="3">
    <source>
        <dbReference type="Proteomes" id="UP000230390"/>
    </source>
</evidence>
<keyword evidence="2" id="KW-0378">Hydrolase</keyword>
<dbReference type="AlphaFoldDB" id="A0A2G8TKR2"/>
<dbReference type="InterPro" id="IPR002711">
    <property type="entry name" value="HNH"/>
</dbReference>
<dbReference type="EMBL" id="PDOC01000001">
    <property type="protein sequence ID" value="PIL46640.1"/>
    <property type="molecule type" value="Genomic_DNA"/>
</dbReference>
<keyword evidence="3" id="KW-1185">Reference proteome</keyword>
<gene>
    <name evidence="2" type="ORF">CR105_00305</name>
</gene>
<dbReference type="InterPro" id="IPR003615">
    <property type="entry name" value="HNH_nuc"/>
</dbReference>
<dbReference type="SMART" id="SM00507">
    <property type="entry name" value="HNHc"/>
    <property type="match status" value="1"/>
</dbReference>
<comment type="caution">
    <text evidence="2">The sequence shown here is derived from an EMBL/GenBank/DDBJ whole genome shotgun (WGS) entry which is preliminary data.</text>
</comment>
<keyword evidence="2" id="KW-0255">Endonuclease</keyword>
<name>A0A2G8TKR2_9BURK</name>
<dbReference type="Gene3D" id="1.10.30.50">
    <property type="match status" value="1"/>
</dbReference>
<evidence type="ECO:0000313" key="2">
    <source>
        <dbReference type="EMBL" id="PIL46640.1"/>
    </source>
</evidence>
<proteinExistence type="predicted"/>
<dbReference type="OrthoDB" id="9802640at2"/>
<dbReference type="GO" id="GO:0008270">
    <property type="term" value="F:zinc ion binding"/>
    <property type="evidence" value="ECO:0007669"/>
    <property type="project" value="InterPro"/>
</dbReference>
<dbReference type="GO" id="GO:0004519">
    <property type="term" value="F:endonuclease activity"/>
    <property type="evidence" value="ECO:0007669"/>
    <property type="project" value="UniProtKB-KW"/>
</dbReference>
<feature type="domain" description="HNH nuclease" evidence="1">
    <location>
        <begin position="162"/>
        <end position="219"/>
    </location>
</feature>
<keyword evidence="2" id="KW-0540">Nuclease</keyword>
<evidence type="ECO:0000259" key="1">
    <source>
        <dbReference type="SMART" id="SM00507"/>
    </source>
</evidence>
<organism evidence="2 3">
    <name type="scientific">Massilia eurypsychrophila</name>
    <dbReference type="NCBI Taxonomy" id="1485217"/>
    <lineage>
        <taxon>Bacteria</taxon>
        <taxon>Pseudomonadati</taxon>
        <taxon>Pseudomonadota</taxon>
        <taxon>Betaproteobacteria</taxon>
        <taxon>Burkholderiales</taxon>
        <taxon>Oxalobacteraceae</taxon>
        <taxon>Telluria group</taxon>
        <taxon>Massilia</taxon>
    </lineage>
</organism>
<dbReference type="Pfam" id="PF01844">
    <property type="entry name" value="HNH"/>
    <property type="match status" value="1"/>
</dbReference>
<dbReference type="RefSeq" id="WP_099786441.1">
    <property type="nucleotide sequence ID" value="NZ_JBHLYV010000100.1"/>
</dbReference>
<dbReference type="CDD" id="cd00085">
    <property type="entry name" value="HNHc"/>
    <property type="match status" value="1"/>
</dbReference>
<protein>
    <submittedName>
        <fullName evidence="2">HNH endonuclease</fullName>
    </submittedName>
</protein>
<dbReference type="Proteomes" id="UP000230390">
    <property type="component" value="Unassembled WGS sequence"/>
</dbReference>